<dbReference type="GO" id="GO:0005737">
    <property type="term" value="C:cytoplasm"/>
    <property type="evidence" value="ECO:0000318"/>
    <property type="project" value="GO_Central"/>
</dbReference>
<evidence type="ECO:0000256" key="4">
    <source>
        <dbReference type="ARBA" id="ARBA00022679"/>
    </source>
</evidence>
<dbReference type="STRING" id="29655.A0A0K9PI62"/>
<dbReference type="Pfam" id="PF01697">
    <property type="entry name" value="Glyco_transf_92"/>
    <property type="match status" value="1"/>
</dbReference>
<reference evidence="10" key="1">
    <citation type="journal article" date="2016" name="Nature">
        <title>The genome of the seagrass Zostera marina reveals angiosperm adaptation to the sea.</title>
        <authorList>
            <person name="Olsen J.L."/>
            <person name="Rouze P."/>
            <person name="Verhelst B."/>
            <person name="Lin Y.-C."/>
            <person name="Bayer T."/>
            <person name="Collen J."/>
            <person name="Dattolo E."/>
            <person name="De Paoli E."/>
            <person name="Dittami S."/>
            <person name="Maumus F."/>
            <person name="Michel G."/>
            <person name="Kersting A."/>
            <person name="Lauritano C."/>
            <person name="Lohaus R."/>
            <person name="Toepel M."/>
            <person name="Tonon T."/>
            <person name="Vanneste K."/>
            <person name="Amirebrahimi M."/>
            <person name="Brakel J."/>
            <person name="Bostroem C."/>
            <person name="Chovatia M."/>
            <person name="Grimwood J."/>
            <person name="Jenkins J.W."/>
            <person name="Jueterbock A."/>
            <person name="Mraz A."/>
            <person name="Stam W.T."/>
            <person name="Tice H."/>
            <person name="Bornberg-Bauer E."/>
            <person name="Green P.J."/>
            <person name="Pearson G.A."/>
            <person name="Procaccini G."/>
            <person name="Duarte C.M."/>
            <person name="Schmutz J."/>
            <person name="Reusch T.B.H."/>
            <person name="Van de Peer Y."/>
        </authorList>
    </citation>
    <scope>NUCLEOTIDE SEQUENCE [LARGE SCALE GENOMIC DNA]</scope>
    <source>
        <strain evidence="10">cv. Finnish</strain>
    </source>
</reference>
<keyword evidence="7" id="KW-0472">Membrane</keyword>
<keyword evidence="4 8" id="KW-0808">Transferase</keyword>
<keyword evidence="3 8" id="KW-0328">Glycosyltransferase</keyword>
<comment type="similarity">
    <text evidence="2 8">Belongs to the glycosyltransferase 92 family.</text>
</comment>
<dbReference type="PANTHER" id="PTHR21461">
    <property type="entry name" value="GLYCOSYLTRANSFERASE FAMILY 92 PROTEIN"/>
    <property type="match status" value="1"/>
</dbReference>
<evidence type="ECO:0000256" key="7">
    <source>
        <dbReference type="ARBA" id="ARBA00023136"/>
    </source>
</evidence>
<evidence type="ECO:0000256" key="6">
    <source>
        <dbReference type="ARBA" id="ARBA00022989"/>
    </source>
</evidence>
<comment type="subcellular location">
    <subcellularLocation>
        <location evidence="1">Membrane</location>
        <topology evidence="1">Single-pass membrane protein</topology>
    </subcellularLocation>
</comment>
<evidence type="ECO:0000256" key="3">
    <source>
        <dbReference type="ARBA" id="ARBA00022676"/>
    </source>
</evidence>
<name>A0A0K9PI62_ZOSMR</name>
<evidence type="ECO:0000256" key="2">
    <source>
        <dbReference type="ARBA" id="ARBA00007647"/>
    </source>
</evidence>
<keyword evidence="6" id="KW-1133">Transmembrane helix</keyword>
<comment type="caution">
    <text evidence="9">The sequence shown here is derived from an EMBL/GenBank/DDBJ whole genome shotgun (WGS) entry which is preliminary data.</text>
</comment>
<accession>A0A0K9PI62</accession>
<dbReference type="EC" id="2.4.1.-" evidence="8"/>
<gene>
    <name evidence="9" type="ORF">ZOSMA_251G00130</name>
</gene>
<evidence type="ECO:0000313" key="9">
    <source>
        <dbReference type="EMBL" id="KMZ67942.1"/>
    </source>
</evidence>
<evidence type="ECO:0000256" key="1">
    <source>
        <dbReference type="ARBA" id="ARBA00004167"/>
    </source>
</evidence>
<evidence type="ECO:0000313" key="10">
    <source>
        <dbReference type="Proteomes" id="UP000036987"/>
    </source>
</evidence>
<protein>
    <recommendedName>
        <fullName evidence="8">Glycosyltransferase family 92 protein</fullName>
        <ecNumber evidence="8">2.4.1.-</ecNumber>
    </recommendedName>
</protein>
<organism evidence="9 10">
    <name type="scientific">Zostera marina</name>
    <name type="common">Eelgrass</name>
    <dbReference type="NCBI Taxonomy" id="29655"/>
    <lineage>
        <taxon>Eukaryota</taxon>
        <taxon>Viridiplantae</taxon>
        <taxon>Streptophyta</taxon>
        <taxon>Embryophyta</taxon>
        <taxon>Tracheophyta</taxon>
        <taxon>Spermatophyta</taxon>
        <taxon>Magnoliopsida</taxon>
        <taxon>Liliopsida</taxon>
        <taxon>Zosteraceae</taxon>
        <taxon>Zostera</taxon>
    </lineage>
</organism>
<dbReference type="EMBL" id="LFYR01000869">
    <property type="protein sequence ID" value="KMZ67942.1"/>
    <property type="molecule type" value="Genomic_DNA"/>
</dbReference>
<dbReference type="GO" id="GO:0016757">
    <property type="term" value="F:glycosyltransferase activity"/>
    <property type="evidence" value="ECO:0000318"/>
    <property type="project" value="GO_Central"/>
</dbReference>
<evidence type="ECO:0000256" key="8">
    <source>
        <dbReference type="RuleBase" id="RU366017"/>
    </source>
</evidence>
<dbReference type="OMA" id="GINREPT"/>
<proteinExistence type="inferred from homology"/>
<dbReference type="Proteomes" id="UP000036987">
    <property type="component" value="Unassembled WGS sequence"/>
</dbReference>
<dbReference type="AlphaFoldDB" id="A0A0K9PI62"/>
<dbReference type="PANTHER" id="PTHR21461:SF69">
    <property type="entry name" value="GLYCOSYLTRANSFERASE FAMILY 92 PROTEIN"/>
    <property type="match status" value="1"/>
</dbReference>
<sequence>MKRNMEKLLFFFTAVTMFAFFADVRYLSVRRSLLDQRHQLSKFLHTSDFENRIDLAISENNRRFHRMTTARTSLLSPLAGLLLPDLQALLLFDSSLDDRYYYRDDSISLTCVFQGGASSPAVFAGLLTPSNRPTFKCAVPKSIQKKNPTGRLHLTKPVLVDKRRPPEQVRGWRMDEILLSWDLLVYESFSTAEDVVVFAKGVNNRQNKNRPPSDLSCIFRSGSDSVTTAVTSSAQEVFRCHHPEASSFPIHPKQPIAVSLQITNDNPIPSVAQYNPQLQKSSPSEKSLTCACTMVRNVGKFLPEWVTYHSSIGVNKFFFYDNGSDDELKEVINTTVTNNPKKIHITTYHWPWVKTQEAGFSHCAVAHRETCKWMMFLDLDEFVFMPSWGDSTKPSPTMLSTILPTNDDSVGQLMIPCHDYGPSGQTQHPSSGVMHGYTCRRNVEERHKSIVRLDGVDDSLKNVVHHFMLKQGYVGRRLRSWEVVVNHYKYQAWVEFRNKFRQRVSAYVSDWTTETNPNSKDRTPGLGFQPIEPEDWTHRFCDVNDTRLRDVSWRWFHRVRPDGFRAMAWDFGRVNLQSFGI</sequence>
<keyword evidence="10" id="KW-1185">Reference proteome</keyword>
<dbReference type="GO" id="GO:0016020">
    <property type="term" value="C:membrane"/>
    <property type="evidence" value="ECO:0007669"/>
    <property type="project" value="UniProtKB-SubCell"/>
</dbReference>
<evidence type="ECO:0000256" key="5">
    <source>
        <dbReference type="ARBA" id="ARBA00022692"/>
    </source>
</evidence>
<dbReference type="OrthoDB" id="2526284at2759"/>
<dbReference type="InterPro" id="IPR008166">
    <property type="entry name" value="Glyco_transf_92"/>
</dbReference>
<keyword evidence="5" id="KW-0812">Transmembrane</keyword>